<proteinExistence type="predicted"/>
<accession>A0ACB8GYX9</accession>
<dbReference type="Proteomes" id="UP000664032">
    <property type="component" value="Unassembled WGS sequence"/>
</dbReference>
<evidence type="ECO:0000313" key="1">
    <source>
        <dbReference type="EMBL" id="KAH9480963.1"/>
    </source>
</evidence>
<reference evidence="1" key="1">
    <citation type="submission" date="2021-10" db="EMBL/GenBank/DDBJ databases">
        <title>Psilocybe cubensis genome.</title>
        <authorList>
            <person name="Mckernan K.J."/>
            <person name="Crawford S."/>
            <person name="Trippe A."/>
            <person name="Kane L.T."/>
            <person name="Mclaughlin S."/>
        </authorList>
    </citation>
    <scope>NUCLEOTIDE SEQUENCE</scope>
    <source>
        <strain evidence="1">MGC-MH-2018</strain>
    </source>
</reference>
<sequence>MRETFDASGHTFGITFTAPSSFWYLQHYDLLGLLSYADWVNLMSYDLHGVWDEKDVYIGSVVQAHTNLTEIVQSVQLFQRVGVPLEKIVLGMGFYGRTFQLTDPTCTTPGCHFSGPAPGGR</sequence>
<gene>
    <name evidence="1" type="ORF">JR316_0007570</name>
</gene>
<name>A0ACB8GYX9_PSICU</name>
<organism evidence="1 2">
    <name type="scientific">Psilocybe cubensis</name>
    <name type="common">Psychedelic mushroom</name>
    <name type="synonym">Stropharia cubensis</name>
    <dbReference type="NCBI Taxonomy" id="181762"/>
    <lineage>
        <taxon>Eukaryota</taxon>
        <taxon>Fungi</taxon>
        <taxon>Dikarya</taxon>
        <taxon>Basidiomycota</taxon>
        <taxon>Agaricomycotina</taxon>
        <taxon>Agaricomycetes</taxon>
        <taxon>Agaricomycetidae</taxon>
        <taxon>Agaricales</taxon>
        <taxon>Agaricineae</taxon>
        <taxon>Strophariaceae</taxon>
        <taxon>Psilocybe</taxon>
    </lineage>
</organism>
<dbReference type="EMBL" id="JAFIQS020000006">
    <property type="protein sequence ID" value="KAH9480963.1"/>
    <property type="molecule type" value="Genomic_DNA"/>
</dbReference>
<protein>
    <submittedName>
        <fullName evidence="1">Killer toxin subunits alpha/beta</fullName>
    </submittedName>
</protein>
<keyword evidence="2" id="KW-1185">Reference proteome</keyword>
<evidence type="ECO:0000313" key="2">
    <source>
        <dbReference type="Proteomes" id="UP000664032"/>
    </source>
</evidence>
<comment type="caution">
    <text evidence="1">The sequence shown here is derived from an EMBL/GenBank/DDBJ whole genome shotgun (WGS) entry which is preliminary data.</text>
</comment>